<feature type="transmembrane region" description="Helical" evidence="9">
    <location>
        <begin position="211"/>
        <end position="235"/>
    </location>
</feature>
<dbReference type="PRINTS" id="PR01243">
    <property type="entry name" value="NUCDPKINASE"/>
</dbReference>
<dbReference type="InterPro" id="IPR034907">
    <property type="entry name" value="NDK-like_dom"/>
</dbReference>
<evidence type="ECO:0000313" key="11">
    <source>
        <dbReference type="EMBL" id="KAG9327814.1"/>
    </source>
</evidence>
<dbReference type="Gene3D" id="3.30.70.141">
    <property type="entry name" value="Nucleoside diphosphate kinase-like domain"/>
    <property type="match status" value="1"/>
</dbReference>
<dbReference type="PROSITE" id="PS00469">
    <property type="entry name" value="NDPK"/>
    <property type="match status" value="1"/>
</dbReference>
<evidence type="ECO:0000256" key="1">
    <source>
        <dbReference type="ARBA" id="ARBA00001946"/>
    </source>
</evidence>
<dbReference type="Proteomes" id="UP000717515">
    <property type="component" value="Unassembled WGS sequence"/>
</dbReference>
<sequence length="507" mass="56411">MISKLAGDSTWSRYSLVWSGIQAVVIVALESVIFRLHMIESGNIQAAIEGATIALQQKKSAPITDSAVVVQTARVLSVYHVLFIVAQLFQLILLCDAMLNKNTIQIIAIVVFNCAMVAYAGVQVKQAYEVLVRTPEDSLVNKILEFFEAQPTPTPYHASLSFEIAVIVLMVIFASGFAFIAYKLYKEFGWSIYKKIGADLAMRDMYKVYQIFIMILKFDIFFQLGFSAQFLSVVVLQYEGPSTVKLTMEEMRSILILHLILSTGASIILPFLAWWGLKRESRLSMGCFIAGGFATLVYNIIKLNQVFAETSRFVGANKFLTFFLTVNLVLGMATMYFAWVCLKNFNNGLNAHIGKVSGTNIYPMESVKPDGVERGLVGEIIKRFESKGFQLIALELKRPEKSLLEQHYADLSAKPFFGGLMNYMTSGPVVAMVWSGKGVVKSGRVLLGETNPLASLPGTIRGDFCIDVGRNLCHGSDSVENAEKEIALWFPHGVINHTRVMEKLIYE</sequence>
<feature type="transmembrane region" description="Helical" evidence="9">
    <location>
        <begin position="106"/>
        <end position="124"/>
    </location>
</feature>
<keyword evidence="5" id="KW-0808">Transferase</keyword>
<dbReference type="AlphaFoldDB" id="A0A9P8IFG5"/>
<evidence type="ECO:0000256" key="9">
    <source>
        <dbReference type="SAM" id="Phobius"/>
    </source>
</evidence>
<feature type="domain" description="Nucleoside diphosphate kinase-like" evidence="10">
    <location>
        <begin position="364"/>
        <end position="497"/>
    </location>
</feature>
<feature type="transmembrane region" description="Helical" evidence="9">
    <location>
        <begin position="12"/>
        <end position="34"/>
    </location>
</feature>
<dbReference type="GO" id="GO:0005794">
    <property type="term" value="C:Golgi apparatus"/>
    <property type="evidence" value="ECO:0007669"/>
    <property type="project" value="TreeGrafter"/>
</dbReference>
<feature type="binding site" evidence="7">
    <location>
        <position position="416"/>
    </location>
    <ligand>
        <name>ATP</name>
        <dbReference type="ChEBI" id="CHEBI:30616"/>
    </ligand>
</feature>
<evidence type="ECO:0000256" key="7">
    <source>
        <dbReference type="PROSITE-ProRule" id="PRU00706"/>
    </source>
</evidence>
<dbReference type="GO" id="GO:0006241">
    <property type="term" value="P:CTP biosynthetic process"/>
    <property type="evidence" value="ECO:0007669"/>
    <property type="project" value="InterPro"/>
</dbReference>
<accession>A0A9P8IFG5</accession>
<dbReference type="NCBIfam" id="NF001908">
    <property type="entry name" value="PRK00668.1"/>
    <property type="match status" value="1"/>
</dbReference>
<dbReference type="Pfam" id="PF00334">
    <property type="entry name" value="NDK"/>
    <property type="match status" value="1"/>
</dbReference>
<feature type="transmembrane region" description="Helical" evidence="9">
    <location>
        <begin position="321"/>
        <end position="342"/>
    </location>
</feature>
<evidence type="ECO:0000256" key="8">
    <source>
        <dbReference type="RuleBase" id="RU004011"/>
    </source>
</evidence>
<comment type="cofactor">
    <cofactor evidence="1">
        <name>Mg(2+)</name>
        <dbReference type="ChEBI" id="CHEBI:18420"/>
    </cofactor>
</comment>
<keyword evidence="9" id="KW-0472">Membrane</keyword>
<feature type="binding site" evidence="7">
    <location>
        <position position="471"/>
    </location>
    <ligand>
        <name>ATP</name>
        <dbReference type="ChEBI" id="CHEBI:30616"/>
    </ligand>
</feature>
<comment type="caution">
    <text evidence="11">The sequence shown here is derived from an EMBL/GenBank/DDBJ whole genome shotgun (WGS) entry which is preliminary data.</text>
</comment>
<dbReference type="FunFam" id="3.30.70.141:FF:000002">
    <property type="entry name" value="Nucleoside diphosphate kinase"/>
    <property type="match status" value="1"/>
</dbReference>
<evidence type="ECO:0000256" key="6">
    <source>
        <dbReference type="ARBA" id="ARBA00022777"/>
    </source>
</evidence>
<dbReference type="GO" id="GO:0006228">
    <property type="term" value="P:UTP biosynthetic process"/>
    <property type="evidence" value="ECO:0007669"/>
    <property type="project" value="InterPro"/>
</dbReference>
<name>A0A9P8IFG5_MORAP</name>
<comment type="similarity">
    <text evidence="2 7 8">Belongs to the NDK family.</text>
</comment>
<feature type="binding site" evidence="7">
    <location>
        <position position="444"/>
    </location>
    <ligand>
        <name>ATP</name>
        <dbReference type="ChEBI" id="CHEBI:30616"/>
    </ligand>
</feature>
<reference evidence="11" key="1">
    <citation type="submission" date="2021-07" db="EMBL/GenBank/DDBJ databases">
        <title>Draft genome of Mortierella alpina, strain LL118, isolated from an aspen leaf litter sample.</title>
        <authorList>
            <person name="Yang S."/>
            <person name="Vinatzer B.A."/>
        </authorList>
    </citation>
    <scope>NUCLEOTIDE SEQUENCE</scope>
    <source>
        <strain evidence="11">LL118</strain>
    </source>
</reference>
<keyword evidence="6" id="KW-0418">Kinase</keyword>
<dbReference type="InterPro" id="IPR023005">
    <property type="entry name" value="Nucleoside_diP_kinase_AS"/>
</dbReference>
<feature type="transmembrane region" description="Helical" evidence="9">
    <location>
        <begin position="283"/>
        <end position="301"/>
    </location>
</feature>
<feature type="active site" description="Pros-phosphohistidine intermediate" evidence="7">
    <location>
        <position position="474"/>
    </location>
</feature>
<evidence type="ECO:0000256" key="3">
    <source>
        <dbReference type="ARBA" id="ARBA00012966"/>
    </source>
</evidence>
<evidence type="ECO:0000259" key="10">
    <source>
        <dbReference type="SMART" id="SM00562"/>
    </source>
</evidence>
<dbReference type="SMART" id="SM00562">
    <property type="entry name" value="NDK"/>
    <property type="match status" value="1"/>
</dbReference>
<evidence type="ECO:0000256" key="4">
    <source>
        <dbReference type="ARBA" id="ARBA00017632"/>
    </source>
</evidence>
<feature type="transmembrane region" description="Helical" evidence="9">
    <location>
        <begin position="78"/>
        <end position="99"/>
    </location>
</feature>
<evidence type="ECO:0000256" key="5">
    <source>
        <dbReference type="ARBA" id="ARBA00022679"/>
    </source>
</evidence>
<dbReference type="InterPro" id="IPR040410">
    <property type="entry name" value="UPF0658_Golgi"/>
</dbReference>
<dbReference type="InterPro" id="IPR001564">
    <property type="entry name" value="Nucleoside_diP_kinase"/>
</dbReference>
<dbReference type="GO" id="GO:0006183">
    <property type="term" value="P:GTP biosynthetic process"/>
    <property type="evidence" value="ECO:0007669"/>
    <property type="project" value="InterPro"/>
</dbReference>
<feature type="transmembrane region" description="Helical" evidence="9">
    <location>
        <begin position="255"/>
        <end position="276"/>
    </location>
</feature>
<evidence type="ECO:0000256" key="2">
    <source>
        <dbReference type="ARBA" id="ARBA00008142"/>
    </source>
</evidence>
<feature type="binding site" evidence="7">
    <location>
        <position position="368"/>
    </location>
    <ligand>
        <name>ATP</name>
        <dbReference type="ChEBI" id="CHEBI:30616"/>
    </ligand>
</feature>
<dbReference type="EC" id="2.7.4.6" evidence="3"/>
<feature type="binding site" evidence="7">
    <location>
        <position position="450"/>
    </location>
    <ligand>
        <name>ATP</name>
        <dbReference type="ChEBI" id="CHEBI:30616"/>
    </ligand>
</feature>
<dbReference type="CDD" id="cd04413">
    <property type="entry name" value="NDPk_I"/>
    <property type="match status" value="1"/>
</dbReference>
<dbReference type="PANTHER" id="PTHR34391">
    <property type="entry name" value="UPF0658 GOLGI APPARATUS MEMBRANE PROTEIN C1952.10C-RELATED"/>
    <property type="match status" value="1"/>
</dbReference>
<proteinExistence type="inferred from homology"/>
<gene>
    <name evidence="11" type="ORF">KVV02_000260</name>
</gene>
<protein>
    <recommendedName>
        <fullName evidence="4">Nucleoside diphosphate kinase</fullName>
        <ecNumber evidence="3">2.7.4.6</ecNumber>
    </recommendedName>
</protein>
<dbReference type="GO" id="GO:0004550">
    <property type="term" value="F:nucleoside diphosphate kinase activity"/>
    <property type="evidence" value="ECO:0007669"/>
    <property type="project" value="UniProtKB-EC"/>
</dbReference>
<organism evidence="11 12">
    <name type="scientific">Mortierella alpina</name>
    <name type="common">Oleaginous fungus</name>
    <name type="synonym">Mortierella renispora</name>
    <dbReference type="NCBI Taxonomy" id="64518"/>
    <lineage>
        <taxon>Eukaryota</taxon>
        <taxon>Fungi</taxon>
        <taxon>Fungi incertae sedis</taxon>
        <taxon>Mucoromycota</taxon>
        <taxon>Mortierellomycotina</taxon>
        <taxon>Mortierellomycetes</taxon>
        <taxon>Mortierellales</taxon>
        <taxon>Mortierellaceae</taxon>
        <taxon>Mortierella</taxon>
    </lineage>
</organism>
<dbReference type="PROSITE" id="PS51374">
    <property type="entry name" value="NDPK_LIKE"/>
    <property type="match status" value="1"/>
</dbReference>
<feature type="binding site" evidence="7">
    <location>
        <position position="461"/>
    </location>
    <ligand>
        <name>ATP</name>
        <dbReference type="ChEBI" id="CHEBI:30616"/>
    </ligand>
</feature>
<feature type="transmembrane region" description="Helical" evidence="9">
    <location>
        <begin position="164"/>
        <end position="185"/>
    </location>
</feature>
<keyword evidence="9" id="KW-0812">Transmembrane</keyword>
<dbReference type="InterPro" id="IPR036850">
    <property type="entry name" value="NDK-like_dom_sf"/>
</dbReference>
<dbReference type="SUPFAM" id="SSF54919">
    <property type="entry name" value="Nucleoside diphosphate kinase, NDK"/>
    <property type="match status" value="1"/>
</dbReference>
<dbReference type="PANTHER" id="PTHR34391:SF1">
    <property type="entry name" value="UPF0658 GOLGI APPARATUS MEMBRANE PROTEIN C1952.10C-RELATED"/>
    <property type="match status" value="1"/>
</dbReference>
<keyword evidence="9" id="KW-1133">Transmembrane helix</keyword>
<evidence type="ECO:0000313" key="12">
    <source>
        <dbReference type="Proteomes" id="UP000717515"/>
    </source>
</evidence>
<dbReference type="EMBL" id="JAIFTL010000001">
    <property type="protein sequence ID" value="KAG9327814.1"/>
    <property type="molecule type" value="Genomic_DNA"/>
</dbReference>